<evidence type="ECO:0000313" key="3">
    <source>
        <dbReference type="EMBL" id="KAG7169112.1"/>
    </source>
</evidence>
<comment type="caution">
    <text evidence="3">The sequence shown here is derived from an EMBL/GenBank/DDBJ whole genome shotgun (WGS) entry which is preliminary data.</text>
</comment>
<keyword evidence="4" id="KW-1185">Reference proteome</keyword>
<dbReference type="AlphaFoldDB" id="A0A8J5K2B1"/>
<name>A0A8J5K2B1_HOMAM</name>
<dbReference type="EMBL" id="JAHLQT010018403">
    <property type="protein sequence ID" value="KAG7169112.1"/>
    <property type="molecule type" value="Genomic_DNA"/>
</dbReference>
<evidence type="ECO:0000313" key="4">
    <source>
        <dbReference type="Proteomes" id="UP000747542"/>
    </source>
</evidence>
<gene>
    <name evidence="3" type="ORF">Hamer_G027939</name>
</gene>
<feature type="signal peptide" evidence="2">
    <location>
        <begin position="1"/>
        <end position="27"/>
    </location>
</feature>
<reference evidence="3" key="1">
    <citation type="journal article" date="2021" name="Sci. Adv.">
        <title>The American lobster genome reveals insights on longevity, neural, and immune adaptations.</title>
        <authorList>
            <person name="Polinski J.M."/>
            <person name="Zimin A.V."/>
            <person name="Clark K.F."/>
            <person name="Kohn A.B."/>
            <person name="Sadowski N."/>
            <person name="Timp W."/>
            <person name="Ptitsyn A."/>
            <person name="Khanna P."/>
            <person name="Romanova D.Y."/>
            <person name="Williams P."/>
            <person name="Greenwood S.J."/>
            <person name="Moroz L.L."/>
            <person name="Walt D.R."/>
            <person name="Bodnar A.G."/>
        </authorList>
    </citation>
    <scope>NUCLEOTIDE SEQUENCE</scope>
    <source>
        <strain evidence="3">GMGI-L3</strain>
    </source>
</reference>
<keyword evidence="2" id="KW-0732">Signal</keyword>
<feature type="region of interest" description="Disordered" evidence="1">
    <location>
        <begin position="281"/>
        <end position="301"/>
    </location>
</feature>
<evidence type="ECO:0000256" key="1">
    <source>
        <dbReference type="SAM" id="MobiDB-lite"/>
    </source>
</evidence>
<sequence>MATSPSGESWLLFSIFIIMTATSSVLAGRTRSGQTRRWSPPQHPPQPHLRYHPVIICMLVRHYTQAVYTKAESTDTLFRFAVVANQPDVATVGNGIPPYRFSGWWVDGFACEVMLMLRYWDSLVATSVNLFLHRRLVPLVGLVAYILTKIVCFSHKVCRTVAIETGLNMAVASNIMLLSFSDSQVRGCQTLVDSSAWRYLHSLPPPSLSQWTDGRQILLWYGVCQMVEGGDGVFQAWVFSTAMTLPRRWSASSTPHPDQRLLYKGLTSPVMSQSYHLESQNSQSKLRGLPHSPYDESSSNFDFELYPEDILEST</sequence>
<feature type="chain" id="PRO_5035223584" evidence="2">
    <location>
        <begin position="28"/>
        <end position="314"/>
    </location>
</feature>
<evidence type="ECO:0000256" key="2">
    <source>
        <dbReference type="SAM" id="SignalP"/>
    </source>
</evidence>
<organism evidence="3 4">
    <name type="scientific">Homarus americanus</name>
    <name type="common">American lobster</name>
    <dbReference type="NCBI Taxonomy" id="6706"/>
    <lineage>
        <taxon>Eukaryota</taxon>
        <taxon>Metazoa</taxon>
        <taxon>Ecdysozoa</taxon>
        <taxon>Arthropoda</taxon>
        <taxon>Crustacea</taxon>
        <taxon>Multicrustacea</taxon>
        <taxon>Malacostraca</taxon>
        <taxon>Eumalacostraca</taxon>
        <taxon>Eucarida</taxon>
        <taxon>Decapoda</taxon>
        <taxon>Pleocyemata</taxon>
        <taxon>Astacidea</taxon>
        <taxon>Nephropoidea</taxon>
        <taxon>Nephropidae</taxon>
        <taxon>Homarus</taxon>
    </lineage>
</organism>
<accession>A0A8J5K2B1</accession>
<proteinExistence type="predicted"/>
<dbReference type="Proteomes" id="UP000747542">
    <property type="component" value="Unassembled WGS sequence"/>
</dbReference>
<protein>
    <submittedName>
        <fullName evidence="3">Putative ileal sodium/bile acid cotransporter-like</fullName>
    </submittedName>
</protein>